<proteinExistence type="predicted"/>
<gene>
    <name evidence="3" type="primary">LOC104245948</name>
</gene>
<protein>
    <submittedName>
        <fullName evidence="3">Uncharacterized protein LOC104245948 isoform X2</fullName>
    </submittedName>
</protein>
<dbReference type="RefSeq" id="XP_009799964.1">
    <property type="nucleotide sequence ID" value="XM_009801662.1"/>
</dbReference>
<sequence length="111" mass="13731">MCYDFVIIFRGESLLLFLKRWISWGFEEKEDQRFIFVTRCECGKRCMVHDCWEEAGRRYWACMNKFYRQPDEPICNFEWEREQQSKQEAAELKVKLKEVEEEKNKLEDQLK</sequence>
<evidence type="ECO:0000313" key="2">
    <source>
        <dbReference type="Proteomes" id="UP000189701"/>
    </source>
</evidence>
<name>A0A1U7YL51_NICSY</name>
<dbReference type="AlphaFoldDB" id="A0A1U7YL51"/>
<evidence type="ECO:0000313" key="3">
    <source>
        <dbReference type="RefSeq" id="XP_009799964.1"/>
    </source>
</evidence>
<keyword evidence="2" id="KW-1185">Reference proteome</keyword>
<evidence type="ECO:0000256" key="1">
    <source>
        <dbReference type="SAM" id="Coils"/>
    </source>
</evidence>
<reference evidence="2" key="1">
    <citation type="journal article" date="2013" name="Genome Biol.">
        <title>Reference genomes and transcriptomes of Nicotiana sylvestris and Nicotiana tomentosiformis.</title>
        <authorList>
            <person name="Sierro N."/>
            <person name="Battey J.N."/>
            <person name="Ouadi S."/>
            <person name="Bovet L."/>
            <person name="Goepfert S."/>
            <person name="Bakaher N."/>
            <person name="Peitsch M.C."/>
            <person name="Ivanov N.V."/>
        </authorList>
    </citation>
    <scope>NUCLEOTIDE SEQUENCE [LARGE SCALE GENOMIC DNA]</scope>
</reference>
<feature type="coiled-coil region" evidence="1">
    <location>
        <begin position="82"/>
        <end position="109"/>
    </location>
</feature>
<reference evidence="3" key="2">
    <citation type="submission" date="2025-08" db="UniProtKB">
        <authorList>
            <consortium name="RefSeq"/>
        </authorList>
    </citation>
    <scope>IDENTIFICATION</scope>
    <source>
        <tissue evidence="3">Leaf</tissue>
    </source>
</reference>
<dbReference type="Proteomes" id="UP000189701">
    <property type="component" value="Unplaced"/>
</dbReference>
<accession>A0A1U7YL51</accession>
<keyword evidence="1" id="KW-0175">Coiled coil</keyword>
<organism evidence="2 3">
    <name type="scientific">Nicotiana sylvestris</name>
    <name type="common">Wood tobacco</name>
    <name type="synonym">South American tobacco</name>
    <dbReference type="NCBI Taxonomy" id="4096"/>
    <lineage>
        <taxon>Eukaryota</taxon>
        <taxon>Viridiplantae</taxon>
        <taxon>Streptophyta</taxon>
        <taxon>Embryophyta</taxon>
        <taxon>Tracheophyta</taxon>
        <taxon>Spermatophyta</taxon>
        <taxon>Magnoliopsida</taxon>
        <taxon>eudicotyledons</taxon>
        <taxon>Gunneridae</taxon>
        <taxon>Pentapetalae</taxon>
        <taxon>asterids</taxon>
        <taxon>lamiids</taxon>
        <taxon>Solanales</taxon>
        <taxon>Solanaceae</taxon>
        <taxon>Nicotianoideae</taxon>
        <taxon>Nicotianeae</taxon>
        <taxon>Nicotiana</taxon>
    </lineage>
</organism>